<dbReference type="SMART" id="SM00827">
    <property type="entry name" value="PKS_AT"/>
    <property type="match status" value="1"/>
</dbReference>
<keyword evidence="3" id="KW-0808">Transferase</keyword>
<dbReference type="PANTHER" id="PTHR43074">
    <property type="entry name" value="OMEGA-3 POLYUNSATURATED FATTY ACID SYNTHASE PFAB-RELATED"/>
    <property type="match status" value="1"/>
</dbReference>
<feature type="compositionally biased region" description="Pro residues" evidence="5">
    <location>
        <begin position="940"/>
        <end position="951"/>
    </location>
</feature>
<dbReference type="InterPro" id="IPR016035">
    <property type="entry name" value="Acyl_Trfase/lysoPLipase"/>
</dbReference>
<keyword evidence="2" id="KW-0597">Phosphoprotein</keyword>
<dbReference type="SUPFAM" id="SSF52151">
    <property type="entry name" value="FabD/lysophospholipase-like"/>
    <property type="match status" value="1"/>
</dbReference>
<feature type="domain" description="Ketosynthase family 3 (KS3)" evidence="7">
    <location>
        <begin position="9"/>
        <end position="464"/>
    </location>
</feature>
<evidence type="ECO:0000256" key="3">
    <source>
        <dbReference type="ARBA" id="ARBA00022679"/>
    </source>
</evidence>
<dbReference type="InterPro" id="IPR009081">
    <property type="entry name" value="PP-bd_ACP"/>
</dbReference>
<dbReference type="Gene3D" id="3.10.129.110">
    <property type="entry name" value="Polyketide synthase dehydratase"/>
    <property type="match status" value="1"/>
</dbReference>
<dbReference type="PROSITE" id="PS52004">
    <property type="entry name" value="KS3_2"/>
    <property type="match status" value="1"/>
</dbReference>
<feature type="compositionally biased region" description="Polar residues" evidence="5">
    <location>
        <begin position="969"/>
        <end position="993"/>
    </location>
</feature>
<dbReference type="InterPro" id="IPR014030">
    <property type="entry name" value="Ketoacyl_synth_N"/>
</dbReference>
<dbReference type="Pfam" id="PF00109">
    <property type="entry name" value="ketoacyl-synt"/>
    <property type="match status" value="1"/>
</dbReference>
<dbReference type="Gene3D" id="1.10.1200.10">
    <property type="entry name" value="ACP-like"/>
    <property type="match status" value="3"/>
</dbReference>
<dbReference type="Pfam" id="PF00550">
    <property type="entry name" value="PP-binding"/>
    <property type="match status" value="3"/>
</dbReference>
<dbReference type="GO" id="GO:0004315">
    <property type="term" value="F:3-oxoacyl-[acyl-carrier-protein] synthase activity"/>
    <property type="evidence" value="ECO:0007669"/>
    <property type="project" value="InterPro"/>
</dbReference>
<dbReference type="Pfam" id="PF16197">
    <property type="entry name" value="KAsynt_C_assoc"/>
    <property type="match status" value="1"/>
</dbReference>
<dbReference type="InterPro" id="IPR001227">
    <property type="entry name" value="Ac_transferase_dom_sf"/>
</dbReference>
<feature type="compositionally biased region" description="Low complexity" evidence="5">
    <location>
        <begin position="994"/>
        <end position="1007"/>
    </location>
</feature>
<feature type="domain" description="Carrier" evidence="6">
    <location>
        <begin position="1340"/>
        <end position="1420"/>
    </location>
</feature>
<dbReference type="InterPro" id="IPR016039">
    <property type="entry name" value="Thiolase-like"/>
</dbReference>
<evidence type="ECO:0000313" key="9">
    <source>
        <dbReference type="EMBL" id="BBO87314.1"/>
    </source>
</evidence>
<feature type="region of interest" description="Disordered" evidence="5">
    <location>
        <begin position="1420"/>
        <end position="1442"/>
    </location>
</feature>
<dbReference type="Pfam" id="PF02801">
    <property type="entry name" value="Ketoacyl-synt_C"/>
    <property type="match status" value="1"/>
</dbReference>
<evidence type="ECO:0000259" key="7">
    <source>
        <dbReference type="PROSITE" id="PS52004"/>
    </source>
</evidence>
<dbReference type="InterPro" id="IPR014043">
    <property type="entry name" value="Acyl_transferase_dom"/>
</dbReference>
<feature type="domain" description="PKS/mFAS DH" evidence="8">
    <location>
        <begin position="1929"/>
        <end position="2217"/>
    </location>
</feature>
<dbReference type="InterPro" id="IPR018201">
    <property type="entry name" value="Ketoacyl_synth_AS"/>
</dbReference>
<dbReference type="CDD" id="cd08953">
    <property type="entry name" value="KR_2_SDR_x"/>
    <property type="match status" value="1"/>
</dbReference>
<dbReference type="InterPro" id="IPR042104">
    <property type="entry name" value="PKS_dehydratase_sf"/>
</dbReference>
<dbReference type="InterPro" id="IPR057326">
    <property type="entry name" value="KR_dom"/>
</dbReference>
<evidence type="ECO:0000259" key="6">
    <source>
        <dbReference type="PROSITE" id="PS50075"/>
    </source>
</evidence>
<dbReference type="SMART" id="SM00825">
    <property type="entry name" value="PKS_KS"/>
    <property type="match status" value="1"/>
</dbReference>
<feature type="domain" description="Carrier" evidence="6">
    <location>
        <begin position="1238"/>
        <end position="1318"/>
    </location>
</feature>
<evidence type="ECO:0000256" key="4">
    <source>
        <dbReference type="PROSITE-ProRule" id="PRU01363"/>
    </source>
</evidence>
<dbReference type="PROSITE" id="PS52019">
    <property type="entry name" value="PKS_MFAS_DH"/>
    <property type="match status" value="1"/>
</dbReference>
<dbReference type="Gene3D" id="3.30.70.250">
    <property type="entry name" value="Malonyl-CoA ACP transacylase, ACP-binding"/>
    <property type="match status" value="1"/>
</dbReference>
<keyword evidence="10" id="KW-1185">Reference proteome</keyword>
<feature type="compositionally biased region" description="Low complexity" evidence="5">
    <location>
        <begin position="1098"/>
        <end position="1123"/>
    </location>
</feature>
<sequence length="2232" mass="237439">MKKEKKPAHPLIAIIGMGGMFAQSENLKAYWRTLVNGIDCISDPPASHGQLNACFDPDPKRQDHIYCKRGGFLPTLPFDPTEFGIPPAAIEATDTSQLLGLVGAKMALQDAGYGDNREFDRQGTSVILGVTGTQELVISLGSRLGHPFWRRALDNKGLSDQQKFDIISEISDSYVPWQESSFPGLLGNVVAGRICNRLNLGGTNCVVDAACASSLSAIHLSLMELHTGKSNMAVTGGVDTLNDIFMHMCFSKTGVLSHSGDARPFSSQADGTVLGEGIGILVLKRLADAERDGDRIYAVIRGIGSASDGKSQSIYAPLSDGQARALTEAYHNAGIGPETVDLIEAHGTGTRVGDGVEFSALRDVFSKISNGHRCALGSVKSMIGHAKAAAGAAGMIKATLALYHKVMPPTLKVGTPDPKLDIENSPFYLNTTARPWFKANGHPRRSGVSAFGFGGSNFHVVLEEYQPEKCEVAWDGSVELLAFSGADHRSIADHLTEFANQFADATDPVWPSRAARRLRADFNPDHPYRLVLVVDCRQDHKTIVDQLKSAVDTVGIGRTVLSPPQGLYYVAGDRTAGKLAFLFPGQGSQYPDMGRDLTNRFPEAMTAVQAASDAFDHDPPLWAMIFPQPALSDARHQQQADALRRTDVAQPAIGAISLAMLSVLDTFGVKPDVTCGHSYGELPALHAAGWIDRETLLRLSTLRGRLMAEAGSNKDAGTMLAVRAPINALEKLAASLPGVVLANLNSPEQGVLSGSKKAIEAAAEACKQKGYKSILLPVAAAFHSPLVQGAQAPFSEAVAKASFSPTAIPVYANLTASPYPEDPSQAADLLGRQLTSPVRFQQTIENLYAAGVRSFIEVGPKAVLSGLVRATLKTDDISVIALDRLAGKDTGMLDLAHTIGQLAALGGKPELTRWERALPEQRPHKMVIPLSGANYRSSRPSPPVSPAPKPADPIETKPLVRANVAPVQARSNTPINSPTSTKNAMPQKTPNDHPSTTPATPRQPAAAGMDDALAIVRKGLESIQSLHQQTAQTHQKFLETQAQAGRTLEAMMNSTRIFVESAMGGGIPATPDQPMFPQADRQPVAALTPATPNPATPVPQQAAPARAVASPVVSSPPVAASPSGEKETPPETGDGPADAIASTLIKIVAELTGYPEEMLGLEMDIEADLGIDSIKRVEILSAMEERMPHLPQVTPDMVGTLKTLGQIGDFLAAGGKLDKTGPVPAAVRNDALNPSSAADEAAIQSTLIKIVAELTGYPEEMLGLEMDIEADLGIDSIKRVEILSAMEERMPHLPQVTPDMVGTLKTLGQIGDFLAAGGPSDQAGPPAAVRNDTLNPSSAVDEAAIQSTLIKIVAELTGYPEEMLGLEMDIEADLGIDSIKRVEILSAMEERMPHLPQVTPDMVGTLKTLGQIGDFLAGTPAESETSCKPPETVPPAVSKAPPAETVISRQIVDIVSAPKMPGRPFSMDSDRTVVVVHGGTDLAAALVEQFHGKGIPARAIMAETVTGPEPFDEAGGVILCPDVPPEAAFMAAKNSAQALLSASQTGDALFAAITAMDGAFGFTGNAFPRPEQGALPGLAKTAGLEWEAVHCRAIDLSATIAADTSAAACLVVDELTTLSATDPIEIGLWQDRRITLTTVPAEIPEGSITLNNQDVVVVTGGARGVTAACALALARSTGACMALVGRSAAPAQIPDWLKGIEDEAGMKKAISVHGFAGLRPTPKELETAYRSYAASRAITGTLEAMQQAGVKTAYFSADVTHPASLQNALDAIRSQMGPITAIIHGAGVLHDRLIGDKTLNQFRDVYNTKVAGLQNLLSATKNDDLKYLTLFSSVSARTGNTGQCDYAMANEVLNKMARLEAQQRSDCRVTAINWGPWDGGMVTTSLKKAFGDMQIALIPVETGARMMVAEMKNAEASPVEVIIGSMLTTEMENTELASPSPLALLERRELNIERYPVLASHVIGGRPVVPFALISEWIGHGALKENPGYALHGIDDFRLLSGIRIEQGDKLVRLMAGKATKNGDAWQVDVELRNGVKNGKDVIHSRAKALLVDHFPEAPTFSGNGKNGSHPYPRDLKQIYGDILFHGERLRAIQSIDDYSDHGMTARLVAAPKPEAWMQDPIHERWTADPMVLDGAFQMAIVWCFEQTGKVCLPSYARAYRQYRSVFPSSGVSTVMQVTAHHSRKMVADFTFLDEDNQVVATLSGYEATIDQALMHAFKNNGLPSVINGDHS</sequence>
<feature type="region of interest" description="Disordered" evidence="5">
    <location>
        <begin position="922"/>
        <end position="1007"/>
    </location>
</feature>
<dbReference type="Pfam" id="PF14765">
    <property type="entry name" value="PS-DH"/>
    <property type="match status" value="1"/>
</dbReference>
<dbReference type="InterPro" id="IPR020841">
    <property type="entry name" value="PKS_Beta-ketoAc_synthase_dom"/>
</dbReference>
<dbReference type="EMBL" id="AP021879">
    <property type="protein sequence ID" value="BBO87314.1"/>
    <property type="molecule type" value="Genomic_DNA"/>
</dbReference>
<dbReference type="SMART" id="SM00822">
    <property type="entry name" value="PKS_KR"/>
    <property type="match status" value="1"/>
</dbReference>
<dbReference type="SUPFAM" id="SSF47336">
    <property type="entry name" value="ACP-like"/>
    <property type="match status" value="3"/>
</dbReference>
<dbReference type="PANTHER" id="PTHR43074:SF1">
    <property type="entry name" value="BETA-KETOACYL SYNTHASE FAMILY PROTEIN-RELATED"/>
    <property type="match status" value="1"/>
</dbReference>
<dbReference type="Gene3D" id="3.40.366.10">
    <property type="entry name" value="Malonyl-Coenzyme A Acyl Carrier Protein, domain 2"/>
    <property type="match status" value="1"/>
</dbReference>
<dbReference type="InterPro" id="IPR036736">
    <property type="entry name" value="ACP-like_sf"/>
</dbReference>
<feature type="region of interest" description="Disordered" evidence="5">
    <location>
        <begin position="1086"/>
        <end position="1138"/>
    </location>
</feature>
<dbReference type="InterPro" id="IPR036291">
    <property type="entry name" value="NAD(P)-bd_dom_sf"/>
</dbReference>
<dbReference type="InterPro" id="IPR032821">
    <property type="entry name" value="PKS_assoc"/>
</dbReference>
<proteinExistence type="predicted"/>
<reference evidence="9 10" key="1">
    <citation type="submission" date="2019-11" db="EMBL/GenBank/DDBJ databases">
        <title>Comparative genomics of hydrocarbon-degrading Desulfosarcina strains.</title>
        <authorList>
            <person name="Watanabe M."/>
            <person name="Kojima H."/>
            <person name="Fukui M."/>
        </authorList>
    </citation>
    <scope>NUCLEOTIDE SEQUENCE [LARGE SCALE GENOMIC DNA]</scope>
    <source>
        <strain evidence="10">oXyS1</strain>
    </source>
</reference>
<dbReference type="InterPro" id="IPR049900">
    <property type="entry name" value="PKS_mFAS_DH"/>
</dbReference>
<feature type="region of interest" description="N-terminal hotdog fold" evidence="4">
    <location>
        <begin position="1929"/>
        <end position="2056"/>
    </location>
</feature>
<dbReference type="RefSeq" id="WP_155308784.1">
    <property type="nucleotide sequence ID" value="NZ_AP021879.1"/>
</dbReference>
<name>A0A5K8A4N7_9BACT</name>
<dbReference type="SUPFAM" id="SSF53901">
    <property type="entry name" value="Thiolase-like"/>
    <property type="match status" value="1"/>
</dbReference>
<protein>
    <submittedName>
        <fullName evidence="9">Uncharacterized protein</fullName>
    </submittedName>
</protein>
<dbReference type="Pfam" id="PF08659">
    <property type="entry name" value="KR"/>
    <property type="match status" value="1"/>
</dbReference>
<dbReference type="PROSITE" id="PS00606">
    <property type="entry name" value="KS3_1"/>
    <property type="match status" value="1"/>
</dbReference>
<dbReference type="InterPro" id="IPR049551">
    <property type="entry name" value="PKS_DH_C"/>
</dbReference>
<evidence type="ECO:0000256" key="1">
    <source>
        <dbReference type="ARBA" id="ARBA00022450"/>
    </source>
</evidence>
<feature type="active site" description="Proton donor; for dehydratase activity" evidence="4">
    <location>
        <position position="2134"/>
    </location>
</feature>
<keyword evidence="1" id="KW-0596">Phosphopantetheine</keyword>
<accession>A0A5K8A4N7</accession>
<dbReference type="PROSITE" id="PS50075">
    <property type="entry name" value="CARRIER"/>
    <property type="match status" value="3"/>
</dbReference>
<dbReference type="Gene3D" id="3.40.47.10">
    <property type="match status" value="1"/>
</dbReference>
<dbReference type="Proteomes" id="UP000422108">
    <property type="component" value="Chromosome"/>
</dbReference>
<dbReference type="SUPFAM" id="SSF55048">
    <property type="entry name" value="Probable ACP-binding domain of malonyl-CoA ACP transacylase"/>
    <property type="match status" value="1"/>
</dbReference>
<dbReference type="InterPro" id="IPR013968">
    <property type="entry name" value="PKS_KR"/>
</dbReference>
<evidence type="ECO:0000256" key="5">
    <source>
        <dbReference type="SAM" id="MobiDB-lite"/>
    </source>
</evidence>
<dbReference type="SUPFAM" id="SSF51735">
    <property type="entry name" value="NAD(P)-binding Rossmann-fold domains"/>
    <property type="match status" value="2"/>
</dbReference>
<dbReference type="Gene3D" id="3.40.50.720">
    <property type="entry name" value="NAD(P)-binding Rossmann-like Domain"/>
    <property type="match status" value="1"/>
</dbReference>
<dbReference type="InterPro" id="IPR016036">
    <property type="entry name" value="Malonyl_transacylase_ACP-bd"/>
</dbReference>
<dbReference type="CDD" id="cd00833">
    <property type="entry name" value="PKS"/>
    <property type="match status" value="1"/>
</dbReference>
<organism evidence="9 10">
    <name type="scientific">Desulfosarcina ovata subsp. ovata</name>
    <dbReference type="NCBI Taxonomy" id="2752305"/>
    <lineage>
        <taxon>Bacteria</taxon>
        <taxon>Pseudomonadati</taxon>
        <taxon>Thermodesulfobacteriota</taxon>
        <taxon>Desulfobacteria</taxon>
        <taxon>Desulfobacterales</taxon>
        <taxon>Desulfosarcinaceae</taxon>
        <taxon>Desulfosarcina</taxon>
    </lineage>
</organism>
<dbReference type="InterPro" id="IPR052568">
    <property type="entry name" value="PKS-FAS_Synthase"/>
</dbReference>
<evidence type="ECO:0000259" key="8">
    <source>
        <dbReference type="PROSITE" id="PS52019"/>
    </source>
</evidence>
<feature type="region of interest" description="C-terminal hotdog fold" evidence="4">
    <location>
        <begin position="2068"/>
        <end position="2217"/>
    </location>
</feature>
<feature type="domain" description="Carrier" evidence="6">
    <location>
        <begin position="1135"/>
        <end position="1215"/>
    </location>
</feature>
<dbReference type="Pfam" id="PF00698">
    <property type="entry name" value="Acyl_transf_1"/>
    <property type="match status" value="1"/>
</dbReference>
<evidence type="ECO:0000256" key="2">
    <source>
        <dbReference type="ARBA" id="ARBA00022553"/>
    </source>
</evidence>
<dbReference type="GO" id="GO:0006633">
    <property type="term" value="P:fatty acid biosynthetic process"/>
    <property type="evidence" value="ECO:0007669"/>
    <property type="project" value="InterPro"/>
</dbReference>
<evidence type="ECO:0000313" key="10">
    <source>
        <dbReference type="Proteomes" id="UP000422108"/>
    </source>
</evidence>
<feature type="active site" description="Proton acceptor; for dehydratase activity" evidence="4">
    <location>
        <position position="1961"/>
    </location>
</feature>
<gene>
    <name evidence="9" type="ORF">DSCOOX_04940</name>
</gene>
<dbReference type="InterPro" id="IPR014031">
    <property type="entry name" value="Ketoacyl_synth_C"/>
</dbReference>